<sequence length="319" mass="35225">MKFKQKIGTNHKYSCRPAAVAAGQDPWIFYTLLTVIMIFMNAVVSVNTSAVPTPAMVKEEPWRFGVAATTTMLATLDNNTRRNPIIAEQSSKTSAPQKQQPVTSIFSHKDHGGKDVVATTISAATTGSSGTTTSFTMSLQKTNNITHPAIDIDGTSSSAVQPLSQAEVGNCKSLTSTWGDVDPNIYYLCDMERKQPIRLHCPDGRGYFNGLGYAGCIPYEQWPACVAQQAREQVHTCDSDHMQQPWEAMNPNKFYICLQEAMEPMLLNCGQGKGFVHVHVSGGRRDDDDYAAPDVGDGEIVGCANWEKWRRYMQCTDYY</sequence>
<feature type="transmembrane region" description="Helical" evidence="1">
    <location>
        <begin position="27"/>
        <end position="46"/>
    </location>
</feature>
<accession>A0A9J7D6M6</accession>
<dbReference type="RefSeq" id="XP_011293403.2">
    <property type="nucleotide sequence ID" value="XM_011295101.2"/>
</dbReference>
<dbReference type="OrthoDB" id="8043056at2759"/>
<keyword evidence="1" id="KW-0812">Transmembrane</keyword>
<name>A0A9J7D6M6_MUSDO</name>
<protein>
    <submittedName>
        <fullName evidence="3">Uncharacterized protein LOC105261951</fullName>
    </submittedName>
</protein>
<reference evidence="3" key="1">
    <citation type="submission" date="2025-08" db="UniProtKB">
        <authorList>
            <consortium name="RefSeq"/>
        </authorList>
    </citation>
    <scope>IDENTIFICATION</scope>
    <source>
        <strain evidence="3">Aabys</strain>
        <tissue evidence="3">Whole body</tissue>
    </source>
</reference>
<proteinExistence type="predicted"/>
<dbReference type="Proteomes" id="UP001652621">
    <property type="component" value="Unplaced"/>
</dbReference>
<dbReference type="VEuPathDB" id="VectorBase:MDOA016937"/>
<keyword evidence="2" id="KW-1185">Reference proteome</keyword>
<dbReference type="eggNOG" id="ENOG502T805">
    <property type="taxonomic scope" value="Eukaryota"/>
</dbReference>
<keyword evidence="1" id="KW-0472">Membrane</keyword>
<keyword evidence="1" id="KW-1133">Transmembrane helix</keyword>
<evidence type="ECO:0000256" key="1">
    <source>
        <dbReference type="SAM" id="Phobius"/>
    </source>
</evidence>
<evidence type="ECO:0000313" key="2">
    <source>
        <dbReference type="Proteomes" id="UP001652621"/>
    </source>
</evidence>
<gene>
    <name evidence="3" type="primary">LOC105261951</name>
</gene>
<dbReference type="GeneID" id="105261951"/>
<dbReference type="VEuPathDB" id="VectorBase:MDOMA2_013121"/>
<organism evidence="2 3">
    <name type="scientific">Musca domestica</name>
    <name type="common">House fly</name>
    <dbReference type="NCBI Taxonomy" id="7370"/>
    <lineage>
        <taxon>Eukaryota</taxon>
        <taxon>Metazoa</taxon>
        <taxon>Ecdysozoa</taxon>
        <taxon>Arthropoda</taxon>
        <taxon>Hexapoda</taxon>
        <taxon>Insecta</taxon>
        <taxon>Pterygota</taxon>
        <taxon>Neoptera</taxon>
        <taxon>Endopterygota</taxon>
        <taxon>Diptera</taxon>
        <taxon>Brachycera</taxon>
        <taxon>Muscomorpha</taxon>
        <taxon>Muscoidea</taxon>
        <taxon>Muscidae</taxon>
        <taxon>Musca</taxon>
    </lineage>
</organism>
<evidence type="ECO:0000313" key="3">
    <source>
        <dbReference type="RefSeq" id="XP_011293403.2"/>
    </source>
</evidence>